<dbReference type="Gene3D" id="4.10.280.10">
    <property type="entry name" value="Helix-loop-helix DNA-binding domain"/>
    <property type="match status" value="1"/>
</dbReference>
<dbReference type="SUPFAM" id="SSF47459">
    <property type="entry name" value="HLH, helix-loop-helix DNA-binding domain"/>
    <property type="match status" value="1"/>
</dbReference>
<gene>
    <name evidence="3" type="ORF">TRIADDRAFT_56571</name>
</gene>
<dbReference type="CTD" id="6753706"/>
<evidence type="ECO:0000313" key="3">
    <source>
        <dbReference type="EMBL" id="EDV24603.1"/>
    </source>
</evidence>
<dbReference type="RefSeq" id="XP_002112493.1">
    <property type="nucleotide sequence ID" value="XM_002112457.1"/>
</dbReference>
<feature type="compositionally biased region" description="Basic and acidic residues" evidence="1">
    <location>
        <begin position="257"/>
        <end position="269"/>
    </location>
</feature>
<sequence length="494" mass="56924">MDMTLNTDIDVVDQFVIFSFFSQDELNSFTTLQQSHFNGAFPNTRPIQNIVGSDSDISTTKDTPEKIQSTSSSQDFTPKSSPTNRDEVEVKRNCQTEVTSTEPDEPIQSFTSDALSTDSVNHHNKVDALHSCSRKSKKASKRKLQAHLSDDDTSNTASSSVTNSTNNIHDVRRRKYRENEFKKKQDRPNALLGTCMQSIPDVKFPVPKSPPIKRWCVTCPEEQWLHERRKDSNIRLRFQADYRHNDKDGNPARNNKTKIEQSDQSDLKKAGNNRGQTLELHGKGQHNWRLDRTDRRAGCKVKIIHDNRTRGSNEILNISDRQYLATPTSLDEITDFDGDSSNVNDSFYYSNSSSAEEGEVSADDKTLKFHTPQMIAMKSLYHENTDIIHTSDTDASDWNRKVTHNKKERERRSKQKVQFFRLQQSHPDLVRLEKCPKIKILQSAINLIHNLYDEEQRLVNIKMILRDKNGRLKNKLQTLRQAVDMGRKERYGIR</sequence>
<organism evidence="3 4">
    <name type="scientific">Trichoplax adhaerens</name>
    <name type="common">Trichoplax reptans</name>
    <dbReference type="NCBI Taxonomy" id="10228"/>
    <lineage>
        <taxon>Eukaryota</taxon>
        <taxon>Metazoa</taxon>
        <taxon>Placozoa</taxon>
        <taxon>Uniplacotomia</taxon>
        <taxon>Trichoplacea</taxon>
        <taxon>Trichoplacidae</taxon>
        <taxon>Trichoplax</taxon>
    </lineage>
</organism>
<dbReference type="Pfam" id="PF00010">
    <property type="entry name" value="HLH"/>
    <property type="match status" value="1"/>
</dbReference>
<dbReference type="SMART" id="SM00353">
    <property type="entry name" value="HLH"/>
    <property type="match status" value="1"/>
</dbReference>
<dbReference type="GO" id="GO:0046983">
    <property type="term" value="F:protein dimerization activity"/>
    <property type="evidence" value="ECO:0007669"/>
    <property type="project" value="InterPro"/>
</dbReference>
<dbReference type="GO" id="GO:0000978">
    <property type="term" value="F:RNA polymerase II cis-regulatory region sequence-specific DNA binding"/>
    <property type="evidence" value="ECO:0000318"/>
    <property type="project" value="GO_Central"/>
</dbReference>
<dbReference type="PANTHER" id="PTHR45851">
    <property type="entry name" value="MYC PROTO-ONCOGENE"/>
    <property type="match status" value="1"/>
</dbReference>
<dbReference type="KEGG" id="tad:TRIADDRAFT_56571"/>
<dbReference type="InterPro" id="IPR036638">
    <property type="entry name" value="HLH_DNA-bd_sf"/>
</dbReference>
<feature type="compositionally biased region" description="Basic residues" evidence="1">
    <location>
        <begin position="132"/>
        <end position="145"/>
    </location>
</feature>
<dbReference type="AlphaFoldDB" id="B3RYI5"/>
<dbReference type="HOGENOM" id="CLU_552467_0_0_1"/>
<feature type="domain" description="BHLH" evidence="2">
    <location>
        <begin position="399"/>
        <end position="451"/>
    </location>
</feature>
<dbReference type="PROSITE" id="PS50888">
    <property type="entry name" value="BHLH"/>
    <property type="match status" value="1"/>
</dbReference>
<dbReference type="Proteomes" id="UP000009022">
    <property type="component" value="Unassembled WGS sequence"/>
</dbReference>
<feature type="compositionally biased region" description="Polar residues" evidence="1">
    <location>
        <begin position="45"/>
        <end position="83"/>
    </location>
</feature>
<feature type="compositionally biased region" description="Low complexity" evidence="1">
    <location>
        <begin position="154"/>
        <end position="167"/>
    </location>
</feature>
<dbReference type="InParanoid" id="B3RYI5"/>
<dbReference type="InterPro" id="IPR011598">
    <property type="entry name" value="bHLH_dom"/>
</dbReference>
<feature type="region of interest" description="Disordered" evidence="1">
    <location>
        <begin position="43"/>
        <end position="111"/>
    </location>
</feature>
<evidence type="ECO:0000256" key="1">
    <source>
        <dbReference type="SAM" id="MobiDB-lite"/>
    </source>
</evidence>
<feature type="region of interest" description="Disordered" evidence="1">
    <location>
        <begin position="240"/>
        <end position="287"/>
    </location>
</feature>
<dbReference type="EMBL" id="DS985245">
    <property type="protein sequence ID" value="EDV24603.1"/>
    <property type="molecule type" value="Genomic_DNA"/>
</dbReference>
<dbReference type="GeneID" id="6753706"/>
<reference evidence="3 4" key="1">
    <citation type="journal article" date="2008" name="Nature">
        <title>The Trichoplax genome and the nature of placozoans.</title>
        <authorList>
            <person name="Srivastava M."/>
            <person name="Begovic E."/>
            <person name="Chapman J."/>
            <person name="Putnam N.H."/>
            <person name="Hellsten U."/>
            <person name="Kawashima T."/>
            <person name="Kuo A."/>
            <person name="Mitros T."/>
            <person name="Salamov A."/>
            <person name="Carpenter M.L."/>
            <person name="Signorovitch A.Y."/>
            <person name="Moreno M.A."/>
            <person name="Kamm K."/>
            <person name="Grimwood J."/>
            <person name="Schmutz J."/>
            <person name="Shapiro H."/>
            <person name="Grigoriev I.V."/>
            <person name="Buss L.W."/>
            <person name="Schierwater B."/>
            <person name="Dellaporta S.L."/>
            <person name="Rokhsar D.S."/>
        </authorList>
    </citation>
    <scope>NUCLEOTIDE SEQUENCE [LARGE SCALE GENOMIC DNA]</scope>
    <source>
        <strain evidence="3 4">Grell-BS-1999</strain>
    </source>
</reference>
<feature type="compositionally biased region" description="Basic and acidic residues" evidence="1">
    <location>
        <begin position="240"/>
        <end position="250"/>
    </location>
</feature>
<keyword evidence="4" id="KW-1185">Reference proteome</keyword>
<evidence type="ECO:0000259" key="2">
    <source>
        <dbReference type="PROSITE" id="PS50888"/>
    </source>
</evidence>
<protein>
    <recommendedName>
        <fullName evidence="2">BHLH domain-containing protein</fullName>
    </recommendedName>
</protein>
<proteinExistence type="predicted"/>
<dbReference type="GO" id="GO:0006357">
    <property type="term" value="P:regulation of transcription by RNA polymerase II"/>
    <property type="evidence" value="ECO:0000318"/>
    <property type="project" value="GO_Central"/>
</dbReference>
<feature type="compositionally biased region" description="Basic and acidic residues" evidence="1">
    <location>
        <begin position="84"/>
        <end position="94"/>
    </location>
</feature>
<feature type="region of interest" description="Disordered" evidence="1">
    <location>
        <begin position="127"/>
        <end position="170"/>
    </location>
</feature>
<dbReference type="STRING" id="10228.B3RYI5"/>
<evidence type="ECO:0000313" key="4">
    <source>
        <dbReference type="Proteomes" id="UP000009022"/>
    </source>
</evidence>
<dbReference type="GO" id="GO:0000981">
    <property type="term" value="F:DNA-binding transcription factor activity, RNA polymerase II-specific"/>
    <property type="evidence" value="ECO:0000318"/>
    <property type="project" value="GO_Central"/>
</dbReference>
<accession>B3RYI5</accession>
<name>B3RYI5_TRIAD</name>
<dbReference type="InterPro" id="IPR050433">
    <property type="entry name" value="Myc_transcription_factors"/>
</dbReference>